<feature type="region of interest" description="Disordered" evidence="1">
    <location>
        <begin position="32"/>
        <end position="58"/>
    </location>
</feature>
<organism evidence="3 4">
    <name type="scientific">Paracoccus maritimus</name>
    <dbReference type="NCBI Taxonomy" id="2933292"/>
    <lineage>
        <taxon>Bacteria</taxon>
        <taxon>Pseudomonadati</taxon>
        <taxon>Pseudomonadota</taxon>
        <taxon>Alphaproteobacteria</taxon>
        <taxon>Rhodobacterales</taxon>
        <taxon>Paracoccaceae</taxon>
        <taxon>Paracoccus</taxon>
    </lineage>
</organism>
<dbReference type="EMBL" id="JANAVZ010000002">
    <property type="protein sequence ID" value="MCT4331914.1"/>
    <property type="molecule type" value="Genomic_DNA"/>
</dbReference>
<name>A0ABT2K5Y0_9RHOB</name>
<sequence length="342" mass="37721">MSLAAPYRPAWLGAGLMLLLAACNSTPDVAGVPPVPRPALPQPESQGPSQAELRKARAERNRALNATAASAQANVSRASDQRQAEYQEIEARLRAAGRLRRDRVPMDAPIDADRLARDFIEIALRDEYSRDGDQLVQNAHSAPLRRWQVPVRMQVEFGDTADTAARRLYRAEIASFATRLRGASGHPVETVQSKGNFLVLVLNEDERAAVMPMLLRLMPDLPARDAAALRDLDPRNFCSVFAYSRGDGAVYVRAVALIRAELPPLLRSSCIHEELAQGMGLANDSPDARPSIFNDDEEFALLTRHDELLLRILYDPRLRPGMTEAEAAPIIRRIAQELVGTP</sequence>
<reference evidence="3 4" key="1">
    <citation type="submission" date="2022-04" db="EMBL/GenBank/DDBJ databases">
        <title>Paracoccus sp. YLB-12 draft genome sequence.</title>
        <authorList>
            <person name="Yu L."/>
        </authorList>
    </citation>
    <scope>NUCLEOTIDE SEQUENCE [LARGE SCALE GENOMIC DNA]</scope>
    <source>
        <strain evidence="3 4">YLB-12</strain>
    </source>
</reference>
<comment type="caution">
    <text evidence="3">The sequence shown here is derived from an EMBL/GenBank/DDBJ whole genome shotgun (WGS) entry which is preliminary data.</text>
</comment>
<dbReference type="Pfam" id="PF11150">
    <property type="entry name" value="DUF2927"/>
    <property type="match status" value="1"/>
</dbReference>
<dbReference type="Proteomes" id="UP001320702">
    <property type="component" value="Unassembled WGS sequence"/>
</dbReference>
<gene>
    <name evidence="3" type="ORF">MU516_03405</name>
</gene>
<evidence type="ECO:0000313" key="3">
    <source>
        <dbReference type="EMBL" id="MCT4331914.1"/>
    </source>
</evidence>
<evidence type="ECO:0000256" key="2">
    <source>
        <dbReference type="SAM" id="SignalP"/>
    </source>
</evidence>
<feature type="chain" id="PRO_5045956793" evidence="2">
    <location>
        <begin position="31"/>
        <end position="342"/>
    </location>
</feature>
<protein>
    <submittedName>
        <fullName evidence="3">DUF2927 domain-containing protein</fullName>
    </submittedName>
</protein>
<proteinExistence type="predicted"/>
<keyword evidence="2" id="KW-0732">Signal</keyword>
<dbReference type="RefSeq" id="WP_260275795.1">
    <property type="nucleotide sequence ID" value="NZ_JANAVZ010000002.1"/>
</dbReference>
<dbReference type="InterPro" id="IPR021323">
    <property type="entry name" value="DUF2927"/>
</dbReference>
<evidence type="ECO:0000313" key="4">
    <source>
        <dbReference type="Proteomes" id="UP001320702"/>
    </source>
</evidence>
<feature type="signal peptide" evidence="2">
    <location>
        <begin position="1"/>
        <end position="30"/>
    </location>
</feature>
<accession>A0ABT2K5Y0</accession>
<evidence type="ECO:0000256" key="1">
    <source>
        <dbReference type="SAM" id="MobiDB-lite"/>
    </source>
</evidence>
<keyword evidence="4" id="KW-1185">Reference proteome</keyword>